<evidence type="ECO:0000313" key="2">
    <source>
        <dbReference type="Proteomes" id="UP000595237"/>
    </source>
</evidence>
<dbReference type="Proteomes" id="UP000595237">
    <property type="component" value="Chromosome"/>
</dbReference>
<reference evidence="1 2" key="1">
    <citation type="submission" date="2021-01" db="EMBL/GenBank/DDBJ databases">
        <title>FDA dAtabase for Regulatory Grade micrObial Sequences (FDA-ARGOS): Supporting development and validation of Infectious Disease Dx tests.</title>
        <authorList>
            <person name="Blissenbach B."/>
            <person name="Krut O."/>
            <person name="Tallon L."/>
            <person name="Sadzewicz L."/>
            <person name="Zhao X."/>
            <person name="Boylan J."/>
            <person name="Ott S."/>
            <person name="Bowen H."/>
            <person name="Vavikolanu K."/>
            <person name="Mehta A."/>
            <person name="Aluvathingal J."/>
            <person name="Nadendla S."/>
            <person name="Yan Y."/>
            <person name="Sichtig H."/>
        </authorList>
    </citation>
    <scope>NUCLEOTIDE SEQUENCE [LARGE SCALE GENOMIC DNA]</scope>
    <source>
        <strain evidence="1 2">FDAARGOS_1081</strain>
    </source>
</reference>
<proteinExistence type="predicted"/>
<dbReference type="RefSeq" id="WP_201895475.1">
    <property type="nucleotide sequence ID" value="NZ_CP068148.1"/>
</dbReference>
<protein>
    <submittedName>
        <fullName evidence="1">Tail fiber assembly protein</fullName>
    </submittedName>
</protein>
<organism evidence="1 2">
    <name type="scientific">Serratia liquefaciens</name>
    <dbReference type="NCBI Taxonomy" id="614"/>
    <lineage>
        <taxon>Bacteria</taxon>
        <taxon>Pseudomonadati</taxon>
        <taxon>Pseudomonadota</taxon>
        <taxon>Gammaproteobacteria</taxon>
        <taxon>Enterobacterales</taxon>
        <taxon>Yersiniaceae</taxon>
        <taxon>Serratia</taxon>
    </lineage>
</organism>
<evidence type="ECO:0000313" key="1">
    <source>
        <dbReference type="EMBL" id="QQU53685.1"/>
    </source>
</evidence>
<accession>A0ABX7D0U0</accession>
<gene>
    <name evidence="1" type="ORF">I6I38_15225</name>
</gene>
<name>A0ABX7D0U0_SERLI</name>
<dbReference type="EMBL" id="CP068148">
    <property type="protein sequence ID" value="QQU53685.1"/>
    <property type="molecule type" value="Genomic_DNA"/>
</dbReference>
<dbReference type="Pfam" id="PF02413">
    <property type="entry name" value="Caudo_TAP"/>
    <property type="match status" value="1"/>
</dbReference>
<dbReference type="InterPro" id="IPR003458">
    <property type="entry name" value="Phage_T4_Gp38_tail_assem"/>
</dbReference>
<keyword evidence="2" id="KW-1185">Reference proteome</keyword>
<sequence>MKTSGIFKHYDAASHWGGLSNKQIEALSGEASLLHHIATTTSGALFLRDEHGHDWYLWQKALSDNTLKVAYNPADGLVSHTAFDASALVPDNLAVAEIVADKVPAGYDHPGTVLRFAGGVLSIVPPDPVVQARARLAQLQLEADRVIAPLARAVTHGMATDPEKARLGAWEKYTVLLSRVDPRTPEYPQKPE</sequence>